<dbReference type="InterPro" id="IPR050194">
    <property type="entry name" value="Glycosyltransferase_grp1"/>
</dbReference>
<dbReference type="STRING" id="1121001.SAMN02745857_01592"/>
<proteinExistence type="predicted"/>
<organism evidence="3 4">
    <name type="scientific">Andreprevotia lacus DSM 23236</name>
    <dbReference type="NCBI Taxonomy" id="1121001"/>
    <lineage>
        <taxon>Bacteria</taxon>
        <taxon>Pseudomonadati</taxon>
        <taxon>Pseudomonadota</taxon>
        <taxon>Betaproteobacteria</taxon>
        <taxon>Neisseriales</taxon>
        <taxon>Chitinibacteraceae</taxon>
        <taxon>Andreprevotia</taxon>
    </lineage>
</organism>
<keyword evidence="3" id="KW-0808">Transferase</keyword>
<dbReference type="PANTHER" id="PTHR45947">
    <property type="entry name" value="SULFOQUINOVOSYL TRANSFERASE SQD2"/>
    <property type="match status" value="1"/>
</dbReference>
<sequence>MPKADETAQARLRIALILTEFPPHYGGMQTHAAHLAAALHARGHQIRVYTYRSNGDAELADAESHDRSTPYPVQRVLSRIGYWFNHALLTRQLTDEPCDLVYASNVYYGLLGPALKVPVICRSVGNDVLRPWIIYPFRLGSGVSAWPWLESTLYRLFRRCNSPEWIEALLRRARSTLMQGNARAATHILANSAYTTALLQSVGVHPTRLQQLPGGVDCAAFAPPDPATRDALRAALGLPPGTFVLFTACRLVAKKGVDFLLQQMPTVRQHWPAARLLIAGDGRERRRCEALAQQLGIGDAVTFLGRLPHEQLRRYYWACDVFVLASRITRNRYSGQCDAETMGRVLCEANAAGAPVLASNSGGIPSVIRHNDNGLLFEADNAADLLAQLQRLHDDAPLLQRLRERGLERARKEFDWPHILRAHEHAFAATRVDEAGKHAAALNTQADTLPSFLYAVGEPSGADQAQP</sequence>
<dbReference type="SUPFAM" id="SSF53756">
    <property type="entry name" value="UDP-Glycosyltransferase/glycogen phosphorylase"/>
    <property type="match status" value="1"/>
</dbReference>
<accession>A0A1W1XHZ1</accession>
<evidence type="ECO:0000259" key="2">
    <source>
        <dbReference type="Pfam" id="PF13439"/>
    </source>
</evidence>
<evidence type="ECO:0000259" key="1">
    <source>
        <dbReference type="Pfam" id="PF00534"/>
    </source>
</evidence>
<dbReference type="Proteomes" id="UP000192761">
    <property type="component" value="Unassembled WGS sequence"/>
</dbReference>
<evidence type="ECO:0000313" key="4">
    <source>
        <dbReference type="Proteomes" id="UP000192761"/>
    </source>
</evidence>
<reference evidence="3 4" key="1">
    <citation type="submission" date="2017-04" db="EMBL/GenBank/DDBJ databases">
        <authorList>
            <person name="Afonso C.L."/>
            <person name="Miller P.J."/>
            <person name="Scott M.A."/>
            <person name="Spackman E."/>
            <person name="Goraichik I."/>
            <person name="Dimitrov K.M."/>
            <person name="Suarez D.L."/>
            <person name="Swayne D.E."/>
        </authorList>
    </citation>
    <scope>NUCLEOTIDE SEQUENCE [LARGE SCALE GENOMIC DNA]</scope>
    <source>
        <strain evidence="3 4">DSM 23236</strain>
    </source>
</reference>
<dbReference type="PANTHER" id="PTHR45947:SF3">
    <property type="entry name" value="SULFOQUINOVOSYL TRANSFERASE SQD2"/>
    <property type="match status" value="1"/>
</dbReference>
<dbReference type="EMBL" id="FWXD01000008">
    <property type="protein sequence ID" value="SMC23402.1"/>
    <property type="molecule type" value="Genomic_DNA"/>
</dbReference>
<dbReference type="AlphaFoldDB" id="A0A1W1XHZ1"/>
<gene>
    <name evidence="3" type="ORF">SAMN02745857_01592</name>
</gene>
<dbReference type="InterPro" id="IPR028098">
    <property type="entry name" value="Glyco_trans_4-like_N"/>
</dbReference>
<dbReference type="InterPro" id="IPR001296">
    <property type="entry name" value="Glyco_trans_1"/>
</dbReference>
<dbReference type="Pfam" id="PF00534">
    <property type="entry name" value="Glycos_transf_1"/>
    <property type="match status" value="1"/>
</dbReference>
<name>A0A1W1XHZ1_9NEIS</name>
<dbReference type="Pfam" id="PF13439">
    <property type="entry name" value="Glyco_transf_4"/>
    <property type="match status" value="1"/>
</dbReference>
<dbReference type="OrthoDB" id="509705at2"/>
<dbReference type="GO" id="GO:0016757">
    <property type="term" value="F:glycosyltransferase activity"/>
    <property type="evidence" value="ECO:0007669"/>
    <property type="project" value="InterPro"/>
</dbReference>
<feature type="domain" description="Glycosyltransferase subfamily 4-like N-terminal" evidence="2">
    <location>
        <begin position="25"/>
        <end position="219"/>
    </location>
</feature>
<dbReference type="RefSeq" id="WP_084090262.1">
    <property type="nucleotide sequence ID" value="NZ_FWXD01000008.1"/>
</dbReference>
<evidence type="ECO:0000313" key="3">
    <source>
        <dbReference type="EMBL" id="SMC23402.1"/>
    </source>
</evidence>
<protein>
    <submittedName>
        <fullName evidence="3">Glycosyltransferase Family 4</fullName>
    </submittedName>
</protein>
<dbReference type="Gene3D" id="3.40.50.2000">
    <property type="entry name" value="Glycogen Phosphorylase B"/>
    <property type="match status" value="2"/>
</dbReference>
<keyword evidence="4" id="KW-1185">Reference proteome</keyword>
<dbReference type="CDD" id="cd03801">
    <property type="entry name" value="GT4_PimA-like"/>
    <property type="match status" value="1"/>
</dbReference>
<feature type="domain" description="Glycosyl transferase family 1" evidence="1">
    <location>
        <begin position="229"/>
        <end position="407"/>
    </location>
</feature>